<protein>
    <recommendedName>
        <fullName evidence="1">Sporulation stage II protein D amidase enhancer LytB N-terminal domain-containing protein</fullName>
    </recommendedName>
</protein>
<dbReference type="InterPro" id="IPR051922">
    <property type="entry name" value="Bact_Sporulation_Assoc"/>
</dbReference>
<sequence length="693" mass="70935">MSAGTVQPAGSPPSEFTFTGSGWGHGMGMSQYGAYGQALEGRSAAQILGQYYSPAVLTTRSDDPTIRVQVRYGTTSVTVYRDSTTTWKVGTGPDTSIDVTADSITFTYSTATGTARVSTTVGGAAPRTNPSTWPELTLSWTGRVTLPGADAGYGTVRYTRGMLSFGPLNGGVNVVDSLKLNSEYLYGIAEMPSSWPSAALQAQAIAARTYAYRKYLAGVRSSIGAHLTDEPTDQKFTGANKELEATWGVQWVAAVDATRPAGTAQVLTYQGDMAQTFYSSSTGGATTNSEDVWGGSKLTYLRSADDHWSVLPAVHNPRASWTITKSQAQVKALFPGLGDVAYLTVTQRASSGAAMQLKATSSTGQERYLLSRPTTDGVRTTLGLYSAYVSVSGHALAAVQRYAGADRYGTAVSISGAAYPTGSEVVLVSGAQSSLVDGLVAAPFARLRSAPVLLASRDGLPAATLAELQRRAPTKVWLIGGSGVLGPRLVAQLRTLGVKVQRLAGDDRYATAAAVAAQFGTATDVVVASGAQANLVDAAAAGGPAAATRRPVVLTRPDALTPVTAKTIKALGATRALVVGGEGAVAGGVADALTAAGVSVTRAAGADRYATAVAVAGQFATAVGTGTVVVASGRDANLIDSLTGGVLGHLTLLVDGARLPEATAGWLAGHRPTLLQVAGGTGAVPDSVVEAMR</sequence>
<dbReference type="EMBL" id="BJWG01000007">
    <property type="protein sequence ID" value="GEL95162.1"/>
    <property type="molecule type" value="Genomic_DNA"/>
</dbReference>
<dbReference type="Pfam" id="PF04122">
    <property type="entry name" value="CW_binding_2"/>
    <property type="match status" value="3"/>
</dbReference>
<evidence type="ECO:0000259" key="1">
    <source>
        <dbReference type="Pfam" id="PF08486"/>
    </source>
</evidence>
<evidence type="ECO:0000313" key="2">
    <source>
        <dbReference type="EMBL" id="GEL95162.1"/>
    </source>
</evidence>
<dbReference type="InterPro" id="IPR013486">
    <property type="entry name" value="SpoIID/LytB"/>
</dbReference>
<accession>A0A511JAZ8</accession>
<organism evidence="2 3">
    <name type="scientific">Cellulomonas composti</name>
    <dbReference type="NCBI Taxonomy" id="266130"/>
    <lineage>
        <taxon>Bacteria</taxon>
        <taxon>Bacillati</taxon>
        <taxon>Actinomycetota</taxon>
        <taxon>Actinomycetes</taxon>
        <taxon>Micrococcales</taxon>
        <taxon>Cellulomonadaceae</taxon>
        <taxon>Cellulomonas</taxon>
    </lineage>
</organism>
<dbReference type="PANTHER" id="PTHR30032:SF8">
    <property type="entry name" value="GERMINATION-SPECIFIC N-ACETYLMURAMOYL-L-ALANINE AMIDASE"/>
    <property type="match status" value="1"/>
</dbReference>
<dbReference type="Proteomes" id="UP000321720">
    <property type="component" value="Unassembled WGS sequence"/>
</dbReference>
<comment type="caution">
    <text evidence="2">The sequence shown here is derived from an EMBL/GenBank/DDBJ whole genome shotgun (WGS) entry which is preliminary data.</text>
</comment>
<feature type="domain" description="Sporulation stage II protein D amidase enhancer LytB N-terminal" evidence="1">
    <location>
        <begin position="170"/>
        <end position="269"/>
    </location>
</feature>
<dbReference type="AlphaFoldDB" id="A0A511JAZ8"/>
<evidence type="ECO:0000313" key="3">
    <source>
        <dbReference type="Proteomes" id="UP000321720"/>
    </source>
</evidence>
<reference evidence="2 3" key="1">
    <citation type="submission" date="2019-07" db="EMBL/GenBank/DDBJ databases">
        <title>Whole genome shotgun sequence of Cellulomonas composti NBRC 100758.</title>
        <authorList>
            <person name="Hosoyama A."/>
            <person name="Uohara A."/>
            <person name="Ohji S."/>
            <person name="Ichikawa N."/>
        </authorList>
    </citation>
    <scope>NUCLEOTIDE SEQUENCE [LARGE SCALE GENOMIC DNA]</scope>
    <source>
        <strain evidence="2 3">NBRC 100758</strain>
    </source>
</reference>
<gene>
    <name evidence="2" type="ORF">CCO02nite_18200</name>
</gene>
<dbReference type="GO" id="GO:0030435">
    <property type="term" value="P:sporulation resulting in formation of a cellular spore"/>
    <property type="evidence" value="ECO:0007669"/>
    <property type="project" value="InterPro"/>
</dbReference>
<dbReference type="Pfam" id="PF08486">
    <property type="entry name" value="SpoIID"/>
    <property type="match status" value="1"/>
</dbReference>
<dbReference type="InterPro" id="IPR007253">
    <property type="entry name" value="Cell_wall-bd_2"/>
</dbReference>
<name>A0A511JAZ8_9CELL</name>
<dbReference type="InterPro" id="IPR013693">
    <property type="entry name" value="SpoIID/LytB_N"/>
</dbReference>
<dbReference type="NCBIfam" id="TIGR02669">
    <property type="entry name" value="SpoIID_LytB"/>
    <property type="match status" value="1"/>
</dbReference>
<dbReference type="PANTHER" id="PTHR30032">
    <property type="entry name" value="N-ACETYLMURAMOYL-L-ALANINE AMIDASE-RELATED"/>
    <property type="match status" value="1"/>
</dbReference>
<proteinExistence type="predicted"/>
<keyword evidence="3" id="KW-1185">Reference proteome</keyword>